<dbReference type="EMBL" id="JAZAVK010000119">
    <property type="protein sequence ID" value="KAK7421557.1"/>
    <property type="molecule type" value="Genomic_DNA"/>
</dbReference>
<feature type="region of interest" description="Disordered" evidence="1">
    <location>
        <begin position="284"/>
        <end position="450"/>
    </location>
</feature>
<feature type="compositionally biased region" description="Polar residues" evidence="1">
    <location>
        <begin position="553"/>
        <end position="576"/>
    </location>
</feature>
<feature type="compositionally biased region" description="Polar residues" evidence="1">
    <location>
        <begin position="284"/>
        <end position="296"/>
    </location>
</feature>
<feature type="region of interest" description="Disordered" evidence="1">
    <location>
        <begin position="224"/>
        <end position="251"/>
    </location>
</feature>
<comment type="caution">
    <text evidence="2">The sequence shown here is derived from an EMBL/GenBank/DDBJ whole genome shotgun (WGS) entry which is preliminary data.</text>
</comment>
<accession>A0ABR1HK69</accession>
<feature type="compositionally biased region" description="Acidic residues" evidence="1">
    <location>
        <begin position="588"/>
        <end position="600"/>
    </location>
</feature>
<feature type="compositionally biased region" description="Low complexity" evidence="1">
    <location>
        <begin position="522"/>
        <end position="542"/>
    </location>
</feature>
<organism evidence="2 3">
    <name type="scientific">Neonectria magnoliae</name>
    <dbReference type="NCBI Taxonomy" id="2732573"/>
    <lineage>
        <taxon>Eukaryota</taxon>
        <taxon>Fungi</taxon>
        <taxon>Dikarya</taxon>
        <taxon>Ascomycota</taxon>
        <taxon>Pezizomycotina</taxon>
        <taxon>Sordariomycetes</taxon>
        <taxon>Hypocreomycetidae</taxon>
        <taxon>Hypocreales</taxon>
        <taxon>Nectriaceae</taxon>
        <taxon>Neonectria</taxon>
    </lineage>
</organism>
<feature type="region of interest" description="Disordered" evidence="1">
    <location>
        <begin position="490"/>
        <end position="617"/>
    </location>
</feature>
<feature type="compositionally biased region" description="Low complexity" evidence="1">
    <location>
        <begin position="602"/>
        <end position="615"/>
    </location>
</feature>
<feature type="compositionally biased region" description="Basic and acidic residues" evidence="1">
    <location>
        <begin position="307"/>
        <end position="321"/>
    </location>
</feature>
<evidence type="ECO:0000313" key="3">
    <source>
        <dbReference type="Proteomes" id="UP001498421"/>
    </source>
</evidence>
<feature type="compositionally biased region" description="Polar residues" evidence="1">
    <location>
        <begin position="238"/>
        <end position="251"/>
    </location>
</feature>
<evidence type="ECO:0000256" key="1">
    <source>
        <dbReference type="SAM" id="MobiDB-lite"/>
    </source>
</evidence>
<keyword evidence="3" id="KW-1185">Reference proteome</keyword>
<gene>
    <name evidence="2" type="ORF">QQZ08_009902</name>
</gene>
<sequence length="1076" mass="117995">MQHVGRKVDQLEPSWEEDTIYCEATCPPEGVFYEGSDDEDYDDPTSRRLRYEAAGQRFLDGFTPLLLTATLKGPFDKSSGWTNPWQSKHRTAKAFQGTRSSPDKLYRQPRRERNVSIPETIRVGPHDSMECHLPSPESLKQAPVAEEHPYLEDAELEMVQKWRTTVQPVAKDQFWASTPKENMSDGKRKAKGSEWLRKVATKRRRTELMESGSINSPITRISEVSRQDRSGGYPRRNFSFTSAPGQLPSSAQTTEGFMRIHTGQHLEQNAGNNEETFDPITFSFTSAPARLQTPTKRISPKRSPKKCAREKALKDSRDVLSKNEAVSTKAAATLSSPVSQKRFSQASVRKSPRLNLSQQILDRHSPSQPMSSLQQAETVREQVSKQNESVDGSEELETQRDQSFCFRMRPKPTDSNDDQVDVIDQANASSGEDCGFDDTKSWSGLSSMDGEEVEKLRVAEDDSAEFQVSSSKIDPMSTAIETGTMQVDTNTMSSELSSLASEDFAGFDIGHQSETDVEMQSDSDTSSGSETASDGSSESGGTVEVAVMEFTEPTVQQDISNNESSSQIHAANTEEQSVSEDGATKEDASEESGDESENDGTDNSSSQGSDASDAAPEARLDLCKSAPLHLLKNSVKRLVPKTFWARMSYSCSLALTPDHEIHESSHFDAALEESPQNNSTMKEELDELAQEQCTDNLTPEIQVPSGASQPPEHGQTVLGLDDAMEVDETGSATVPLPVSQQSPWAESKLSQFTKRAENVFSPGNSRGTGTPQRVEDASTIEPSAIATPQVADLAQEPVATQDGMPNVNDVAQLSLLHPLVTASSTSSQMQNHAATPITPVITPAMAPRPSTPEPQFSVKSFASFMSPSPERRARKSLRAAWQDSGTRLPSTQGILASATKYPWKADVSQRCVSWAPLPHEVSVSTTSVAMPPPLEARGRQISPPPTIPIAELPTSGDAKFHEHFTAVANRTKGLRQRILSTASQRALGSPEAQAMAEIFLSADQFRKSDNEEQDGNNADSHREPENVQESQEPLDIVEDVIREMGGYLNTWDVDMELNQARKTGSFQAPQLTQSPW</sequence>
<evidence type="ECO:0008006" key="4">
    <source>
        <dbReference type="Google" id="ProtNLM"/>
    </source>
</evidence>
<proteinExistence type="predicted"/>
<dbReference type="Proteomes" id="UP001498421">
    <property type="component" value="Unassembled WGS sequence"/>
</dbReference>
<feature type="region of interest" description="Disordered" evidence="1">
    <location>
        <begin position="1008"/>
        <end position="1033"/>
    </location>
</feature>
<reference evidence="2 3" key="1">
    <citation type="journal article" date="2025" name="Microbiol. Resour. Announc.">
        <title>Draft genome sequences for Neonectria magnoliae and Neonectria punicea, canker pathogens of Liriodendron tulipifera and Acer saccharum in West Virginia.</title>
        <authorList>
            <person name="Petronek H.M."/>
            <person name="Kasson M.T."/>
            <person name="Metheny A.M."/>
            <person name="Stauder C.M."/>
            <person name="Lovett B."/>
            <person name="Lynch S.C."/>
            <person name="Garnas J.R."/>
            <person name="Kasson L.R."/>
            <person name="Stajich J.E."/>
        </authorList>
    </citation>
    <scope>NUCLEOTIDE SEQUENCE [LARGE SCALE GENOMIC DNA]</scope>
    <source>
        <strain evidence="2 3">NRRL 64651</strain>
    </source>
</reference>
<evidence type="ECO:0000313" key="2">
    <source>
        <dbReference type="EMBL" id="KAK7421557.1"/>
    </source>
</evidence>
<feature type="compositionally biased region" description="Polar residues" evidence="1">
    <location>
        <begin position="490"/>
        <end position="500"/>
    </location>
</feature>
<protein>
    <recommendedName>
        <fullName evidence="4">Protamine P1</fullName>
    </recommendedName>
</protein>
<feature type="compositionally biased region" description="Polar residues" evidence="1">
    <location>
        <begin position="333"/>
        <end position="377"/>
    </location>
</feature>
<name>A0ABR1HK69_9HYPO</name>